<dbReference type="Pfam" id="PF00561">
    <property type="entry name" value="Abhydrolase_1"/>
    <property type="match status" value="1"/>
</dbReference>
<accession>A0ABT3G8X8</accession>
<comment type="caution">
    <text evidence="2">The sequence shown here is derived from an EMBL/GenBank/DDBJ whole genome shotgun (WGS) entry which is preliminary data.</text>
</comment>
<dbReference type="InterPro" id="IPR029058">
    <property type="entry name" value="AB_hydrolase_fold"/>
</dbReference>
<sequence length="211" mass="23697">MLLVVPEFDRVRFDVEAYQEGGVMRKGKLQPKAQWTFNYLAPLLAQVFEREGRDLPYYLVGHSAGAQFLGRMAALYPNEAKRMVLVNPGSLIFPDRDQAYPYGFGGLPDELASDTALRRYLAAPLTLYLGTGDVGLKDLSTGKRAMRQGPTRIERGRNCHEEARQLAETKAWALSWKRVEAEGLDHGSRPMWEHANCRLAILGEVAEETSK</sequence>
<dbReference type="RefSeq" id="WP_264515648.1">
    <property type="nucleotide sequence ID" value="NZ_JAPDDR010000012.1"/>
</dbReference>
<keyword evidence="2" id="KW-0378">Hydrolase</keyword>
<organism evidence="2 3">
    <name type="scientific">Luteolibacter rhizosphaerae</name>
    <dbReference type="NCBI Taxonomy" id="2989719"/>
    <lineage>
        <taxon>Bacteria</taxon>
        <taxon>Pseudomonadati</taxon>
        <taxon>Verrucomicrobiota</taxon>
        <taxon>Verrucomicrobiia</taxon>
        <taxon>Verrucomicrobiales</taxon>
        <taxon>Verrucomicrobiaceae</taxon>
        <taxon>Luteolibacter</taxon>
    </lineage>
</organism>
<reference evidence="2" key="1">
    <citation type="submission" date="2022-10" db="EMBL/GenBank/DDBJ databases">
        <title>Luteolibacter sp. GHJ8, whole genome shotgun sequencing project.</title>
        <authorList>
            <person name="Zhao G."/>
            <person name="Shen L."/>
        </authorList>
    </citation>
    <scope>NUCLEOTIDE SEQUENCE</scope>
    <source>
        <strain evidence="2">GHJ8</strain>
    </source>
</reference>
<name>A0ABT3G8X8_9BACT</name>
<evidence type="ECO:0000259" key="1">
    <source>
        <dbReference type="Pfam" id="PF00561"/>
    </source>
</evidence>
<evidence type="ECO:0000313" key="2">
    <source>
        <dbReference type="EMBL" id="MCW1916082.1"/>
    </source>
</evidence>
<protein>
    <submittedName>
        <fullName evidence="2">Alpha/beta hydrolase</fullName>
    </submittedName>
</protein>
<dbReference type="GO" id="GO:0016787">
    <property type="term" value="F:hydrolase activity"/>
    <property type="evidence" value="ECO:0007669"/>
    <property type="project" value="UniProtKB-KW"/>
</dbReference>
<dbReference type="EMBL" id="JAPDDR010000012">
    <property type="protein sequence ID" value="MCW1916082.1"/>
    <property type="molecule type" value="Genomic_DNA"/>
</dbReference>
<evidence type="ECO:0000313" key="3">
    <source>
        <dbReference type="Proteomes" id="UP001165653"/>
    </source>
</evidence>
<proteinExistence type="predicted"/>
<dbReference type="SUPFAM" id="SSF53474">
    <property type="entry name" value="alpha/beta-Hydrolases"/>
    <property type="match status" value="1"/>
</dbReference>
<keyword evidence="3" id="KW-1185">Reference proteome</keyword>
<gene>
    <name evidence="2" type="ORF">OJ996_21010</name>
</gene>
<dbReference type="InterPro" id="IPR000073">
    <property type="entry name" value="AB_hydrolase_1"/>
</dbReference>
<feature type="domain" description="AB hydrolase-1" evidence="1">
    <location>
        <begin position="53"/>
        <end position="117"/>
    </location>
</feature>
<dbReference type="Gene3D" id="3.40.50.1820">
    <property type="entry name" value="alpha/beta hydrolase"/>
    <property type="match status" value="1"/>
</dbReference>
<dbReference type="Proteomes" id="UP001165653">
    <property type="component" value="Unassembled WGS sequence"/>
</dbReference>